<accession>A0A6A4I845</accession>
<dbReference type="AlphaFoldDB" id="A0A6A4I845"/>
<keyword evidence="1" id="KW-0812">Transmembrane</keyword>
<proteinExistence type="predicted"/>
<dbReference type="OrthoDB" id="3242409at2759"/>
<name>A0A6A4I845_9AGAR</name>
<reference evidence="3" key="1">
    <citation type="journal article" date="2019" name="Environ. Microbiol.">
        <title>Fungal ecological strategies reflected in gene transcription - a case study of two litter decomposers.</title>
        <authorList>
            <person name="Barbi F."/>
            <person name="Kohler A."/>
            <person name="Barry K."/>
            <person name="Baskaran P."/>
            <person name="Daum C."/>
            <person name="Fauchery L."/>
            <person name="Ihrmark K."/>
            <person name="Kuo A."/>
            <person name="LaButti K."/>
            <person name="Lipzen A."/>
            <person name="Morin E."/>
            <person name="Grigoriev I.V."/>
            <person name="Henrissat B."/>
            <person name="Lindahl B."/>
            <person name="Martin F."/>
        </authorList>
    </citation>
    <scope>NUCLEOTIDE SEQUENCE</scope>
    <source>
        <strain evidence="3">JB14</strain>
    </source>
</reference>
<sequence>MEERAMMNDWGAILLTSHFGLSKDGLNGRLQKASPSSSMPVSPADAAYEHYAHSSFIKFRMQYCSIAVLYYDYALTFPDEVRYIWRRKSLTQISTLLYILCRYAIPGNLLYLLANTGSLGGGCNTWYRFVAALSVMGRASIIVKTDVLSILIPVYDFFVAAFTIIRGIQALKHMPPTASLQDSFYYILVEQESPRAISLITVTVSVVNFHPVSPTGGAAFLGRLNAIAVPISGVLIARFLLRLRAAQEAAAPSGDPSALSTCDYKGQAEFTFRRAIDSVMHEFGDDPVERTKDMVTLDSVEEIAV</sequence>
<feature type="domain" description="DUF6533" evidence="2">
    <location>
        <begin position="64"/>
        <end position="106"/>
    </location>
</feature>
<feature type="transmembrane region" description="Helical" evidence="1">
    <location>
        <begin position="95"/>
        <end position="114"/>
    </location>
</feature>
<keyword evidence="4" id="KW-1185">Reference proteome</keyword>
<dbReference type="EMBL" id="ML769412">
    <property type="protein sequence ID" value="KAE9404974.1"/>
    <property type="molecule type" value="Genomic_DNA"/>
</dbReference>
<feature type="transmembrane region" description="Helical" evidence="1">
    <location>
        <begin position="126"/>
        <end position="143"/>
    </location>
</feature>
<dbReference type="Proteomes" id="UP000799118">
    <property type="component" value="Unassembled WGS sequence"/>
</dbReference>
<evidence type="ECO:0000313" key="4">
    <source>
        <dbReference type="Proteomes" id="UP000799118"/>
    </source>
</evidence>
<dbReference type="Pfam" id="PF20151">
    <property type="entry name" value="DUF6533"/>
    <property type="match status" value="1"/>
</dbReference>
<evidence type="ECO:0000256" key="1">
    <source>
        <dbReference type="SAM" id="Phobius"/>
    </source>
</evidence>
<gene>
    <name evidence="3" type="ORF">BT96DRAFT_955426</name>
</gene>
<keyword evidence="1" id="KW-0472">Membrane</keyword>
<keyword evidence="1" id="KW-1133">Transmembrane helix</keyword>
<evidence type="ECO:0000259" key="2">
    <source>
        <dbReference type="Pfam" id="PF20151"/>
    </source>
</evidence>
<feature type="transmembrane region" description="Helical" evidence="1">
    <location>
        <begin position="220"/>
        <end position="241"/>
    </location>
</feature>
<evidence type="ECO:0000313" key="3">
    <source>
        <dbReference type="EMBL" id="KAE9404974.1"/>
    </source>
</evidence>
<feature type="transmembrane region" description="Helical" evidence="1">
    <location>
        <begin position="150"/>
        <end position="168"/>
    </location>
</feature>
<organism evidence="3 4">
    <name type="scientific">Gymnopus androsaceus JB14</name>
    <dbReference type="NCBI Taxonomy" id="1447944"/>
    <lineage>
        <taxon>Eukaryota</taxon>
        <taxon>Fungi</taxon>
        <taxon>Dikarya</taxon>
        <taxon>Basidiomycota</taxon>
        <taxon>Agaricomycotina</taxon>
        <taxon>Agaricomycetes</taxon>
        <taxon>Agaricomycetidae</taxon>
        <taxon>Agaricales</taxon>
        <taxon>Marasmiineae</taxon>
        <taxon>Omphalotaceae</taxon>
        <taxon>Gymnopus</taxon>
    </lineage>
</organism>
<dbReference type="InterPro" id="IPR045340">
    <property type="entry name" value="DUF6533"/>
</dbReference>
<protein>
    <recommendedName>
        <fullName evidence="2">DUF6533 domain-containing protein</fullName>
    </recommendedName>
</protein>